<dbReference type="GO" id="GO:0043024">
    <property type="term" value="F:ribosomal small subunit binding"/>
    <property type="evidence" value="ECO:0007669"/>
    <property type="project" value="TreeGrafter"/>
</dbReference>
<dbReference type="Pfam" id="PF02033">
    <property type="entry name" value="RBFA"/>
    <property type="match status" value="1"/>
</dbReference>
<evidence type="ECO:0000256" key="1">
    <source>
        <dbReference type="ARBA" id="ARBA00022517"/>
    </source>
</evidence>
<name>A0AAI9AJE7_9BACT</name>
<evidence type="ECO:0000256" key="2">
    <source>
        <dbReference type="HAMAP-Rule" id="MF_00003"/>
    </source>
</evidence>
<reference evidence="4 6" key="2">
    <citation type="submission" date="2019-05" db="EMBL/GenBank/DDBJ databases">
        <title>A comparative analysis of the Nautiliaceae.</title>
        <authorList>
            <person name="Grosche A."/>
            <person name="Smedile F."/>
            <person name="Vetriani C."/>
        </authorList>
    </citation>
    <scope>NUCLEOTIDE SEQUENCE [LARGE SCALE GENOMIC DNA]</scope>
    <source>
        <strain evidence="4 6">TB-2</strain>
    </source>
</reference>
<evidence type="ECO:0000313" key="5">
    <source>
        <dbReference type="Proteomes" id="UP000003288"/>
    </source>
</evidence>
<dbReference type="NCBIfam" id="NF001806">
    <property type="entry name" value="PRK00521.3-4"/>
    <property type="match status" value="1"/>
</dbReference>
<evidence type="ECO:0000313" key="4">
    <source>
        <dbReference type="EMBL" id="QCT95257.1"/>
    </source>
</evidence>
<dbReference type="InterPro" id="IPR023799">
    <property type="entry name" value="RbfA_dom_sf"/>
</dbReference>
<comment type="subunit">
    <text evidence="2">Monomer. Binds 30S ribosomal subunits, but not 50S ribosomal subunits or 70S ribosomes.</text>
</comment>
<protein>
    <recommendedName>
        <fullName evidence="2">Ribosome-binding factor A</fullName>
    </recommendedName>
</protein>
<dbReference type="HAMAP" id="MF_00003">
    <property type="entry name" value="RbfA"/>
    <property type="match status" value="1"/>
</dbReference>
<keyword evidence="6" id="KW-1185">Reference proteome</keyword>
<evidence type="ECO:0000313" key="3">
    <source>
        <dbReference type="EMBL" id="EDM24614.1"/>
    </source>
</evidence>
<dbReference type="Gene3D" id="3.30.300.20">
    <property type="match status" value="1"/>
</dbReference>
<dbReference type="AlphaFoldDB" id="A0AAI9AJE7"/>
<evidence type="ECO:0000313" key="6">
    <source>
        <dbReference type="Proteomes" id="UP000306825"/>
    </source>
</evidence>
<reference evidence="3 5" key="1">
    <citation type="journal article" date="2011" name="Stand. Genomic Sci.">
        <title>Draft genome sequence of Caminibacter mediatlanticus strain TB-2, an epsilonproteobacterium isolated from a deep-sea hydrothermal vent.</title>
        <authorList>
            <person name="Giovannelli D."/>
            <person name="Ferriera S."/>
            <person name="Johnson J."/>
            <person name="Kravitz S."/>
            <person name="Perez-Rodriguez I."/>
            <person name="Ricci J."/>
            <person name="O'Brien C."/>
            <person name="Voordeckers J.W."/>
            <person name="Bini E."/>
            <person name="Vetriani C."/>
        </authorList>
    </citation>
    <scope>NUCLEOTIDE SEQUENCE [LARGE SCALE GENOMIC DNA]</scope>
    <source>
        <strain evidence="3 5">TB-2</strain>
    </source>
</reference>
<keyword evidence="1 2" id="KW-0690">Ribosome biogenesis</keyword>
<dbReference type="PANTHER" id="PTHR33515:SF1">
    <property type="entry name" value="RIBOSOME-BINDING FACTOR A, CHLOROPLASTIC-RELATED"/>
    <property type="match status" value="1"/>
</dbReference>
<dbReference type="SUPFAM" id="SSF89919">
    <property type="entry name" value="Ribosome-binding factor A, RbfA"/>
    <property type="match status" value="1"/>
</dbReference>
<dbReference type="InterPro" id="IPR000238">
    <property type="entry name" value="RbfA"/>
</dbReference>
<keyword evidence="2" id="KW-0963">Cytoplasm</keyword>
<accession>A0AAI9AJE7</accession>
<sequence>MGKSIKVQRKESLLKEIIPEVLSQMGDGRIRGLSVVDVVCSRDGSDAKVYLEKSYLNENEQKQALKKLKQARGYIQTQTLKSTGWYKVPNLSFTFDDLLEKENKMEELFEKIKKK</sequence>
<dbReference type="NCBIfam" id="TIGR00082">
    <property type="entry name" value="rbfA"/>
    <property type="match status" value="1"/>
</dbReference>
<comment type="subcellular location">
    <subcellularLocation>
        <location evidence="2">Cytoplasm</location>
    </subcellularLocation>
</comment>
<organism evidence="3 5">
    <name type="scientific">Caminibacter mediatlanticus TB-2</name>
    <dbReference type="NCBI Taxonomy" id="391592"/>
    <lineage>
        <taxon>Bacteria</taxon>
        <taxon>Pseudomonadati</taxon>
        <taxon>Campylobacterota</taxon>
        <taxon>Epsilonproteobacteria</taxon>
        <taxon>Nautiliales</taxon>
        <taxon>Nautiliaceae</taxon>
        <taxon>Caminibacter</taxon>
    </lineage>
</organism>
<comment type="function">
    <text evidence="2">One of several proteins that assist in the late maturation steps of the functional core of the 30S ribosomal subunit. Associates with free 30S ribosomal subunits (but not with 30S subunits that are part of 70S ribosomes or polysomes). Required for efficient processing of 16S rRNA. May interact with the 5'-terminal helix region of 16S rRNA.</text>
</comment>
<dbReference type="RefSeq" id="WP_007473702.1">
    <property type="nucleotide sequence ID" value="NZ_ABCJ01000001.1"/>
</dbReference>
<dbReference type="Proteomes" id="UP000003288">
    <property type="component" value="Unassembled WGS sequence"/>
</dbReference>
<dbReference type="GO" id="GO:0030490">
    <property type="term" value="P:maturation of SSU-rRNA"/>
    <property type="evidence" value="ECO:0007669"/>
    <property type="project" value="UniProtKB-UniRule"/>
</dbReference>
<dbReference type="PANTHER" id="PTHR33515">
    <property type="entry name" value="RIBOSOME-BINDING FACTOR A, CHLOROPLASTIC-RELATED"/>
    <property type="match status" value="1"/>
</dbReference>
<dbReference type="Proteomes" id="UP000306825">
    <property type="component" value="Chromosome"/>
</dbReference>
<dbReference type="EMBL" id="ABCJ01000001">
    <property type="protein sequence ID" value="EDM24614.1"/>
    <property type="molecule type" value="Genomic_DNA"/>
</dbReference>
<dbReference type="GO" id="GO:0005829">
    <property type="term" value="C:cytosol"/>
    <property type="evidence" value="ECO:0007669"/>
    <property type="project" value="TreeGrafter"/>
</dbReference>
<comment type="similarity">
    <text evidence="2">Belongs to the RbfA family.</text>
</comment>
<dbReference type="EMBL" id="CP040463">
    <property type="protein sequence ID" value="QCT95257.1"/>
    <property type="molecule type" value="Genomic_DNA"/>
</dbReference>
<proteinExistence type="inferred from homology"/>
<gene>
    <name evidence="2 3" type="primary">rbfA</name>
    <name evidence="3" type="ORF">CMTB2_03823</name>
    <name evidence="4" type="ORF">FE773_08640</name>
</gene>
<dbReference type="InterPro" id="IPR015946">
    <property type="entry name" value="KH_dom-like_a/b"/>
</dbReference>